<dbReference type="SMART" id="SM00382">
    <property type="entry name" value="AAA"/>
    <property type="match status" value="1"/>
</dbReference>
<dbReference type="InterPro" id="IPR027417">
    <property type="entry name" value="P-loop_NTPase"/>
</dbReference>
<dbReference type="PANTHER" id="PTHR43297">
    <property type="entry name" value="OLIGOPEPTIDE TRANSPORT ATP-BINDING PROTEIN APPD"/>
    <property type="match status" value="1"/>
</dbReference>
<keyword evidence="5" id="KW-0997">Cell inner membrane</keyword>
<dbReference type="InterPro" id="IPR003439">
    <property type="entry name" value="ABC_transporter-like_ATP-bd"/>
</dbReference>
<organism evidence="11 12">
    <name type="scientific">Sulfitobacter porphyrae</name>
    <dbReference type="NCBI Taxonomy" id="1246864"/>
    <lineage>
        <taxon>Bacteria</taxon>
        <taxon>Pseudomonadati</taxon>
        <taxon>Pseudomonadota</taxon>
        <taxon>Alphaproteobacteria</taxon>
        <taxon>Rhodobacterales</taxon>
        <taxon>Roseobacteraceae</taxon>
        <taxon>Sulfitobacter</taxon>
    </lineage>
</organism>
<evidence type="ECO:0000256" key="5">
    <source>
        <dbReference type="ARBA" id="ARBA00022519"/>
    </source>
</evidence>
<keyword evidence="8" id="KW-1278">Translocase</keyword>
<evidence type="ECO:0000313" key="12">
    <source>
        <dbReference type="Proteomes" id="UP001596353"/>
    </source>
</evidence>
<evidence type="ECO:0000256" key="4">
    <source>
        <dbReference type="ARBA" id="ARBA00022475"/>
    </source>
</evidence>
<dbReference type="SUPFAM" id="SSF52540">
    <property type="entry name" value="P-loop containing nucleoside triphosphate hydrolases"/>
    <property type="match status" value="1"/>
</dbReference>
<proteinExistence type="inferred from homology"/>
<dbReference type="InterPro" id="IPR003593">
    <property type="entry name" value="AAA+_ATPase"/>
</dbReference>
<keyword evidence="3" id="KW-0813">Transport</keyword>
<dbReference type="EMBL" id="JBHSWG010000001">
    <property type="protein sequence ID" value="MFC6758371.1"/>
    <property type="molecule type" value="Genomic_DNA"/>
</dbReference>
<dbReference type="Proteomes" id="UP001596353">
    <property type="component" value="Unassembled WGS sequence"/>
</dbReference>
<dbReference type="InterPro" id="IPR017871">
    <property type="entry name" value="ABC_transporter-like_CS"/>
</dbReference>
<gene>
    <name evidence="11" type="ORF">ACFQFQ_00785</name>
</gene>
<dbReference type="CDD" id="cd03257">
    <property type="entry name" value="ABC_NikE_OppD_transporters"/>
    <property type="match status" value="1"/>
</dbReference>
<keyword evidence="6" id="KW-0547">Nucleotide-binding</keyword>
<name>A0ABW2AZG4_9RHOB</name>
<evidence type="ECO:0000256" key="2">
    <source>
        <dbReference type="ARBA" id="ARBA00005417"/>
    </source>
</evidence>
<evidence type="ECO:0000256" key="8">
    <source>
        <dbReference type="ARBA" id="ARBA00022967"/>
    </source>
</evidence>
<evidence type="ECO:0000256" key="3">
    <source>
        <dbReference type="ARBA" id="ARBA00022448"/>
    </source>
</evidence>
<protein>
    <submittedName>
        <fullName evidence="11">ABC transporter ATP-binding protein</fullName>
    </submittedName>
</protein>
<evidence type="ECO:0000259" key="10">
    <source>
        <dbReference type="PROSITE" id="PS50893"/>
    </source>
</evidence>
<comment type="caution">
    <text evidence="11">The sequence shown here is derived from an EMBL/GenBank/DDBJ whole genome shotgun (WGS) entry which is preliminary data.</text>
</comment>
<evidence type="ECO:0000256" key="6">
    <source>
        <dbReference type="ARBA" id="ARBA00022741"/>
    </source>
</evidence>
<sequence length="289" mass="31273">MKSFLSIRNLSVRLKNGNPILRSVSLDVAAGQVHGLVGESGAGKSMIGKAVLGTLPRALSVSGGEIWLDGTDLMSLPPAERRRRIGATAALIPQDPLTALNPSKRIGPQITRRLVDILGWSKQDAQDRALELLGEVHIPDPARVMRNYPHELSGGMRQRILIASAFAAEPRLIIADEPTTALDVTVQKQILRLIADMQTRHGTALLFVTHDLGVVSKVCDTLSVLYAGKVVEEARMHRFFMRPIHPYSAALLAATPTYTDPTGSLTPVSQAVIDGVEAEVAQHDARRAR</sequence>
<comment type="subcellular location">
    <subcellularLocation>
        <location evidence="1">Cell inner membrane</location>
        <topology evidence="1">Peripheral membrane protein</topology>
    </subcellularLocation>
</comment>
<dbReference type="InterPro" id="IPR050388">
    <property type="entry name" value="ABC_Ni/Peptide_Import"/>
</dbReference>
<evidence type="ECO:0000256" key="7">
    <source>
        <dbReference type="ARBA" id="ARBA00022840"/>
    </source>
</evidence>
<keyword evidence="9" id="KW-0472">Membrane</keyword>
<evidence type="ECO:0000313" key="11">
    <source>
        <dbReference type="EMBL" id="MFC6758371.1"/>
    </source>
</evidence>
<evidence type="ECO:0000256" key="9">
    <source>
        <dbReference type="ARBA" id="ARBA00023136"/>
    </source>
</evidence>
<comment type="similarity">
    <text evidence="2">Belongs to the ABC transporter superfamily.</text>
</comment>
<dbReference type="PANTHER" id="PTHR43297:SF14">
    <property type="entry name" value="ATPASE AAA-TYPE CORE DOMAIN-CONTAINING PROTEIN"/>
    <property type="match status" value="1"/>
</dbReference>
<dbReference type="PROSITE" id="PS00211">
    <property type="entry name" value="ABC_TRANSPORTER_1"/>
    <property type="match status" value="1"/>
</dbReference>
<feature type="domain" description="ABC transporter" evidence="10">
    <location>
        <begin position="5"/>
        <end position="252"/>
    </location>
</feature>
<dbReference type="PROSITE" id="PS50893">
    <property type="entry name" value="ABC_TRANSPORTER_2"/>
    <property type="match status" value="1"/>
</dbReference>
<keyword evidence="12" id="KW-1185">Reference proteome</keyword>
<keyword evidence="4" id="KW-1003">Cell membrane</keyword>
<keyword evidence="7 11" id="KW-0067">ATP-binding</keyword>
<dbReference type="GO" id="GO:0005524">
    <property type="term" value="F:ATP binding"/>
    <property type="evidence" value="ECO:0007669"/>
    <property type="project" value="UniProtKB-KW"/>
</dbReference>
<evidence type="ECO:0000256" key="1">
    <source>
        <dbReference type="ARBA" id="ARBA00004417"/>
    </source>
</evidence>
<dbReference type="Pfam" id="PF00005">
    <property type="entry name" value="ABC_tran"/>
    <property type="match status" value="1"/>
</dbReference>
<reference evidence="12" key="1">
    <citation type="journal article" date="2019" name="Int. J. Syst. Evol. Microbiol.">
        <title>The Global Catalogue of Microorganisms (GCM) 10K type strain sequencing project: providing services to taxonomists for standard genome sequencing and annotation.</title>
        <authorList>
            <consortium name="The Broad Institute Genomics Platform"/>
            <consortium name="The Broad Institute Genome Sequencing Center for Infectious Disease"/>
            <person name="Wu L."/>
            <person name="Ma J."/>
        </authorList>
    </citation>
    <scope>NUCLEOTIDE SEQUENCE [LARGE SCALE GENOMIC DNA]</scope>
    <source>
        <strain evidence="12">CCUG 66188</strain>
    </source>
</reference>
<accession>A0ABW2AZG4</accession>
<dbReference type="Gene3D" id="3.40.50.300">
    <property type="entry name" value="P-loop containing nucleotide triphosphate hydrolases"/>
    <property type="match status" value="1"/>
</dbReference>